<evidence type="ECO:0000256" key="3">
    <source>
        <dbReference type="HAMAP-Rule" id="MF_03054"/>
    </source>
</evidence>
<evidence type="ECO:0000256" key="1">
    <source>
        <dbReference type="ARBA" id="ARBA00022490"/>
    </source>
</evidence>
<dbReference type="GO" id="GO:0016779">
    <property type="term" value="F:nucleotidyltransferase activity"/>
    <property type="evidence" value="ECO:0007669"/>
    <property type="project" value="UniProtKB-UniRule"/>
</dbReference>
<dbReference type="Proteomes" id="UP001205105">
    <property type="component" value="Unassembled WGS sequence"/>
</dbReference>
<gene>
    <name evidence="5" type="ORF">COHA_000378</name>
</gene>
<evidence type="ECO:0000256" key="4">
    <source>
        <dbReference type="SAM" id="MobiDB-lite"/>
    </source>
</evidence>
<evidence type="ECO:0000313" key="6">
    <source>
        <dbReference type="Proteomes" id="UP001205105"/>
    </source>
</evidence>
<comment type="subcellular location">
    <subcellularLocation>
        <location evidence="3">Cytoplasm</location>
    </subcellularLocation>
</comment>
<evidence type="ECO:0000256" key="2">
    <source>
        <dbReference type="ARBA" id="ARBA00022694"/>
    </source>
</evidence>
<dbReference type="InterPro" id="IPR019407">
    <property type="entry name" value="CTU2"/>
</dbReference>
<dbReference type="GO" id="GO:0002143">
    <property type="term" value="P:tRNA wobble position uridine thiolation"/>
    <property type="evidence" value="ECO:0007669"/>
    <property type="project" value="TreeGrafter"/>
</dbReference>
<proteinExistence type="inferred from homology"/>
<sequence length="480" mass="49512">MPTPTGSPLLPKLTPEEQEAAACNGSNKEQQCGDEGCGGGGGDPLPAAAAVPPPGTVCIKCRKQEAEVVARGREPLCHPCLHEQLLSKVRNAVRVHSLILPGDQLALAYSGGPASAALLHFLAQLRNPRSDRPARGKVSFTLHVIHIDESAALGLSPEQQAAGIASVAAAAAQYCEGSEGGVNFHCLPLEAVFDEATPAAAGADGSATAVCSSADGSIGSSGLFGAAPRQEQRQRLQSLLASVRDPTGRQDLARHLRTRLLLRAAAELDCARLARGDCATTLAAHIVAAASKGCGYSLAGDVSARELGVVCARWRLPLADASALGGAAGTAPAVVDKKNINALAAAFVAGMEAHNPGSVPNILNTISKLEAFPWNDPPAPAGPSVRPGHQQQGNSGQQQQQQDRQQQASEQQQQQQEQLATILCPICLAPLADDELPGCRASDRNADASSGHTSGGSGTSGRCRRCRLLPELLPADSGRR</sequence>
<feature type="region of interest" description="Disordered" evidence="4">
    <location>
        <begin position="440"/>
        <end position="480"/>
    </location>
</feature>
<dbReference type="EMBL" id="JADXDR010000009">
    <property type="protein sequence ID" value="KAI7846117.1"/>
    <property type="molecule type" value="Genomic_DNA"/>
</dbReference>
<keyword evidence="1 3" id="KW-0963">Cytoplasm</keyword>
<dbReference type="Gene3D" id="3.40.50.620">
    <property type="entry name" value="HUPs"/>
    <property type="match status" value="1"/>
</dbReference>
<dbReference type="GO" id="GO:0005829">
    <property type="term" value="C:cytosol"/>
    <property type="evidence" value="ECO:0007669"/>
    <property type="project" value="TreeGrafter"/>
</dbReference>
<dbReference type="GO" id="GO:0032447">
    <property type="term" value="P:protein urmylation"/>
    <property type="evidence" value="ECO:0007669"/>
    <property type="project" value="UniProtKB-UniRule"/>
</dbReference>
<dbReference type="PANTHER" id="PTHR20882">
    <property type="entry name" value="CYTOPLASMIC TRNA 2-THIOLATION PROTEIN 2"/>
    <property type="match status" value="1"/>
</dbReference>
<comment type="caution">
    <text evidence="5">The sequence shown here is derived from an EMBL/GenBank/DDBJ whole genome shotgun (WGS) entry which is preliminary data.</text>
</comment>
<name>A0AAD5DYU0_9CHLO</name>
<dbReference type="InterPro" id="IPR014729">
    <property type="entry name" value="Rossmann-like_a/b/a_fold"/>
</dbReference>
<comment type="function">
    <text evidence="3">Plays a central role in 2-thiolation of mcm(5)S(2)U at tRNA wobble positions of tRNA(Lys), tRNA(Glu) and tRNA(Gln). May act by forming a heterodimer with NCS6/CTU1 that ligates sulfur from thiocarboxylated URM1 onto the uridine of tRNAs at wobble position.</text>
</comment>
<dbReference type="SUPFAM" id="SSF52402">
    <property type="entry name" value="Adenine nucleotide alpha hydrolases-like"/>
    <property type="match status" value="1"/>
</dbReference>
<dbReference type="GO" id="GO:0016783">
    <property type="term" value="F:sulfurtransferase activity"/>
    <property type="evidence" value="ECO:0007669"/>
    <property type="project" value="TreeGrafter"/>
</dbReference>
<feature type="region of interest" description="Disordered" evidence="4">
    <location>
        <begin position="373"/>
        <end position="413"/>
    </location>
</feature>
<feature type="compositionally biased region" description="Low complexity" evidence="4">
    <location>
        <begin position="390"/>
        <end position="413"/>
    </location>
</feature>
<dbReference type="AlphaFoldDB" id="A0AAD5DYU0"/>
<protein>
    <recommendedName>
        <fullName evidence="3">Cytoplasmic tRNA 2-thiolation protein 2</fullName>
    </recommendedName>
</protein>
<keyword evidence="6" id="KW-1185">Reference proteome</keyword>
<feature type="region of interest" description="Disordered" evidence="4">
    <location>
        <begin position="1"/>
        <end position="37"/>
    </location>
</feature>
<comment type="pathway">
    <text evidence="3">tRNA modification; 5-methoxycarbonylmethyl-2-thiouridine-tRNA biosynthesis.</text>
</comment>
<reference evidence="5" key="1">
    <citation type="submission" date="2020-11" db="EMBL/GenBank/DDBJ databases">
        <title>Chlorella ohadii genome sequencing and assembly.</title>
        <authorList>
            <person name="Murik O."/>
            <person name="Treves H."/>
            <person name="Kedem I."/>
            <person name="Shotland Y."/>
            <person name="Kaplan A."/>
        </authorList>
    </citation>
    <scope>NUCLEOTIDE SEQUENCE</scope>
    <source>
        <strain evidence="5">1</strain>
    </source>
</reference>
<dbReference type="GO" id="GO:0000049">
    <property type="term" value="F:tRNA binding"/>
    <property type="evidence" value="ECO:0007669"/>
    <property type="project" value="InterPro"/>
</dbReference>
<keyword evidence="2 3" id="KW-0819">tRNA processing</keyword>
<organism evidence="5 6">
    <name type="scientific">Chlorella ohadii</name>
    <dbReference type="NCBI Taxonomy" id="2649997"/>
    <lineage>
        <taxon>Eukaryota</taxon>
        <taxon>Viridiplantae</taxon>
        <taxon>Chlorophyta</taxon>
        <taxon>core chlorophytes</taxon>
        <taxon>Trebouxiophyceae</taxon>
        <taxon>Chlorellales</taxon>
        <taxon>Chlorellaceae</taxon>
        <taxon>Chlorella clade</taxon>
        <taxon>Chlorella</taxon>
    </lineage>
</organism>
<accession>A0AAD5DYU0</accession>
<dbReference type="PANTHER" id="PTHR20882:SF14">
    <property type="entry name" value="CYTOPLASMIC TRNA 2-THIOLATION PROTEIN 2"/>
    <property type="match status" value="1"/>
</dbReference>
<dbReference type="HAMAP" id="MF_03054">
    <property type="entry name" value="CTU2"/>
    <property type="match status" value="1"/>
</dbReference>
<evidence type="ECO:0000313" key="5">
    <source>
        <dbReference type="EMBL" id="KAI7846117.1"/>
    </source>
</evidence>
<comment type="similarity">
    <text evidence="3">Belongs to the CTU2/NCS2 family.</text>
</comment>